<dbReference type="Gene3D" id="2.40.50.100">
    <property type="match status" value="1"/>
</dbReference>
<evidence type="ECO:0000256" key="2">
    <source>
        <dbReference type="ARBA" id="ARBA00009477"/>
    </source>
</evidence>
<dbReference type="GO" id="GO:1990961">
    <property type="term" value="P:xenobiotic detoxification by transmembrane export across the plasma membrane"/>
    <property type="evidence" value="ECO:0007669"/>
    <property type="project" value="UniProtKB-ARBA"/>
</dbReference>
<proteinExistence type="inferred from homology"/>
<comment type="subcellular location">
    <subcellularLocation>
        <location evidence="1">Cell inner membrane</location>
        <topology evidence="1">Single-pass membrane protein</topology>
    </subcellularLocation>
</comment>
<keyword evidence="13" id="KW-1185">Reference proteome</keyword>
<gene>
    <name evidence="12" type="ORF">FHS99_000257</name>
</gene>
<name>A0A7W9F001_9SPHN</name>
<keyword evidence="5" id="KW-0997">Cell inner membrane</keyword>
<dbReference type="Gene3D" id="1.10.287.470">
    <property type="entry name" value="Helix hairpin bin"/>
    <property type="match status" value="2"/>
</dbReference>
<evidence type="ECO:0000256" key="3">
    <source>
        <dbReference type="ARBA" id="ARBA00022448"/>
    </source>
</evidence>
<keyword evidence="4" id="KW-1003">Cell membrane</keyword>
<dbReference type="FunFam" id="2.40.30.170:FF:000003">
    <property type="entry name" value="Multidrug resistance protein A"/>
    <property type="match status" value="1"/>
</dbReference>
<dbReference type="GO" id="GO:0015721">
    <property type="term" value="P:bile acid and bile salt transport"/>
    <property type="evidence" value="ECO:0007669"/>
    <property type="project" value="UniProtKB-ARBA"/>
</dbReference>
<feature type="domain" description="Multidrug export protein EmrA/FarA alpha-helical hairpin" evidence="11">
    <location>
        <begin position="107"/>
        <end position="255"/>
    </location>
</feature>
<dbReference type="Proteomes" id="UP000546701">
    <property type="component" value="Unassembled WGS sequence"/>
</dbReference>
<dbReference type="PANTHER" id="PTHR30386:SF19">
    <property type="entry name" value="MULTIDRUG EXPORT PROTEIN EMRA-RELATED"/>
    <property type="match status" value="1"/>
</dbReference>
<evidence type="ECO:0000256" key="4">
    <source>
        <dbReference type="ARBA" id="ARBA00022475"/>
    </source>
</evidence>
<dbReference type="PANTHER" id="PTHR30386">
    <property type="entry name" value="MEMBRANE FUSION SUBUNIT OF EMRAB-TOLC MULTIDRUG EFFLUX PUMP"/>
    <property type="match status" value="1"/>
</dbReference>
<evidence type="ECO:0000313" key="13">
    <source>
        <dbReference type="Proteomes" id="UP000546701"/>
    </source>
</evidence>
<dbReference type="InterPro" id="IPR058633">
    <property type="entry name" value="EmrA/FarA_HH"/>
</dbReference>
<evidence type="ECO:0000256" key="6">
    <source>
        <dbReference type="ARBA" id="ARBA00022692"/>
    </source>
</evidence>
<evidence type="ECO:0000256" key="1">
    <source>
        <dbReference type="ARBA" id="ARBA00004377"/>
    </source>
</evidence>
<evidence type="ECO:0000259" key="11">
    <source>
        <dbReference type="Pfam" id="PF25885"/>
    </source>
</evidence>
<feature type="transmembrane region" description="Helical" evidence="10">
    <location>
        <begin position="34"/>
        <end position="55"/>
    </location>
</feature>
<feature type="region of interest" description="Disordered" evidence="9">
    <location>
        <begin position="1"/>
        <end position="25"/>
    </location>
</feature>
<protein>
    <submittedName>
        <fullName evidence="12">Membrane fusion protein (Multidrug efflux system)</fullName>
    </submittedName>
</protein>
<comment type="caution">
    <text evidence="12">The sequence shown here is derived from an EMBL/GenBank/DDBJ whole genome shotgun (WGS) entry which is preliminary data.</text>
</comment>
<dbReference type="GO" id="GO:0046677">
    <property type="term" value="P:response to antibiotic"/>
    <property type="evidence" value="ECO:0007669"/>
    <property type="project" value="UniProtKB-ARBA"/>
</dbReference>
<dbReference type="GO" id="GO:0005886">
    <property type="term" value="C:plasma membrane"/>
    <property type="evidence" value="ECO:0007669"/>
    <property type="project" value="UniProtKB-SubCell"/>
</dbReference>
<dbReference type="Pfam" id="PF25885">
    <property type="entry name" value="HH_EMRA"/>
    <property type="match status" value="1"/>
</dbReference>
<dbReference type="SUPFAM" id="SSF111369">
    <property type="entry name" value="HlyD-like secretion proteins"/>
    <property type="match status" value="3"/>
</dbReference>
<dbReference type="InterPro" id="IPR050739">
    <property type="entry name" value="MFP"/>
</dbReference>
<evidence type="ECO:0000256" key="8">
    <source>
        <dbReference type="ARBA" id="ARBA00023136"/>
    </source>
</evidence>
<reference evidence="12 13" key="1">
    <citation type="submission" date="2020-08" db="EMBL/GenBank/DDBJ databases">
        <title>Genomic Encyclopedia of Type Strains, Phase IV (KMG-IV): sequencing the most valuable type-strain genomes for metagenomic binning, comparative biology and taxonomic classification.</title>
        <authorList>
            <person name="Goeker M."/>
        </authorList>
    </citation>
    <scope>NUCLEOTIDE SEQUENCE [LARGE SCALE GENOMIC DNA]</scope>
    <source>
        <strain evidence="12 13">DSM 103336</strain>
    </source>
</reference>
<evidence type="ECO:0000256" key="10">
    <source>
        <dbReference type="SAM" id="Phobius"/>
    </source>
</evidence>
<evidence type="ECO:0000313" key="12">
    <source>
        <dbReference type="EMBL" id="MBB5727801.1"/>
    </source>
</evidence>
<dbReference type="OrthoDB" id="9811754at2"/>
<feature type="region of interest" description="Disordered" evidence="9">
    <location>
        <begin position="213"/>
        <end position="233"/>
    </location>
</feature>
<keyword evidence="6 10" id="KW-0812">Transmembrane</keyword>
<dbReference type="EMBL" id="JACIJR010000001">
    <property type="protein sequence ID" value="MBB5727801.1"/>
    <property type="molecule type" value="Genomic_DNA"/>
</dbReference>
<keyword evidence="7 10" id="KW-1133">Transmembrane helix</keyword>
<comment type="similarity">
    <text evidence="2">Belongs to the membrane fusion protein (MFP) (TC 8.A.1) family.</text>
</comment>
<organism evidence="12 13">
    <name type="scientific">Sphingomonas prati</name>
    <dbReference type="NCBI Taxonomy" id="1843237"/>
    <lineage>
        <taxon>Bacteria</taxon>
        <taxon>Pseudomonadati</taxon>
        <taxon>Pseudomonadota</taxon>
        <taxon>Alphaproteobacteria</taxon>
        <taxon>Sphingomonadales</taxon>
        <taxon>Sphingomonadaceae</taxon>
        <taxon>Sphingomonas</taxon>
    </lineage>
</organism>
<sequence length="388" mass="40890">MADADPTARPGANAQDATETQDAPAIQPSKRKRLLLILGVVTILGLIAWLVWYLLVGSTRVTTDNAYVGADVAQVTPLVSGAVTSVRVADTQQVRRGDILMTIDSADARIALATAEASVKQASQRYGQTAANNTALGATVAAREADIAQSRAKLDSAAANLDRARIDLARRQKLAPTGAVSGEELTSARSAFADATAAYAQAAADVRRAASTRTSAEGELAANRALTNGTTARSNPDVALAQARLDQARLDLERTIVRAPIDGVVARRNVQVGQRVAAGTPAMTVVPVGRAYVDANFKESQLAKVRVGQAVDMVSDFYGDDVVFHGRVTGFAGGTGAAFSVIPAQNATGNWIKVVQRLPLRITLDPRELRDHPLRVGLSMDVTVHLDR</sequence>
<dbReference type="Gene3D" id="2.40.30.170">
    <property type="match status" value="1"/>
</dbReference>
<evidence type="ECO:0000256" key="7">
    <source>
        <dbReference type="ARBA" id="ARBA00022989"/>
    </source>
</evidence>
<dbReference type="RefSeq" id="WP_157175195.1">
    <property type="nucleotide sequence ID" value="NZ_BMJP01000001.1"/>
</dbReference>
<accession>A0A7W9F001</accession>
<evidence type="ECO:0000256" key="9">
    <source>
        <dbReference type="SAM" id="MobiDB-lite"/>
    </source>
</evidence>
<dbReference type="AlphaFoldDB" id="A0A7W9F001"/>
<keyword evidence="3" id="KW-0813">Transport</keyword>
<evidence type="ECO:0000256" key="5">
    <source>
        <dbReference type="ARBA" id="ARBA00022519"/>
    </source>
</evidence>
<keyword evidence="8 10" id="KW-0472">Membrane</keyword>